<dbReference type="InterPro" id="IPR009218">
    <property type="entry name" value="HD_phosphohydro"/>
</dbReference>
<comment type="caution">
    <text evidence="1">The sequence shown here is derived from an EMBL/GenBank/DDBJ whole genome shotgun (WGS) entry which is preliminary data.</text>
</comment>
<proteinExistence type="predicted"/>
<dbReference type="EMBL" id="BMKQ01000001">
    <property type="protein sequence ID" value="GGF53845.1"/>
    <property type="molecule type" value="Genomic_DNA"/>
</dbReference>
<reference evidence="1" key="2">
    <citation type="submission" date="2020-09" db="EMBL/GenBank/DDBJ databases">
        <authorList>
            <person name="Sun Q."/>
            <person name="Zhou Y."/>
        </authorList>
    </citation>
    <scope>NUCLEOTIDE SEQUENCE</scope>
    <source>
        <strain evidence="1">CGMCC 1.16067</strain>
    </source>
</reference>
<protein>
    <recommendedName>
        <fullName evidence="3">Metal-dependent phosphohydrolase</fullName>
    </recommendedName>
</protein>
<dbReference type="Proteomes" id="UP000649179">
    <property type="component" value="Unassembled WGS sequence"/>
</dbReference>
<evidence type="ECO:0000313" key="1">
    <source>
        <dbReference type="EMBL" id="GGF53845.1"/>
    </source>
</evidence>
<dbReference type="AlphaFoldDB" id="A0A917BQJ7"/>
<name>A0A917BQJ7_9ACTN</name>
<gene>
    <name evidence="1" type="ORF">GCM10011519_29700</name>
</gene>
<dbReference type="Gene3D" id="1.10.3210.10">
    <property type="entry name" value="Hypothetical protein af1432"/>
    <property type="match status" value="1"/>
</dbReference>
<evidence type="ECO:0008006" key="3">
    <source>
        <dbReference type="Google" id="ProtNLM"/>
    </source>
</evidence>
<reference evidence="1" key="1">
    <citation type="journal article" date="2014" name="Int. J. Syst. Evol. Microbiol.">
        <title>Complete genome sequence of Corynebacterium casei LMG S-19264T (=DSM 44701T), isolated from a smear-ripened cheese.</title>
        <authorList>
            <consortium name="US DOE Joint Genome Institute (JGI-PGF)"/>
            <person name="Walter F."/>
            <person name="Albersmeier A."/>
            <person name="Kalinowski J."/>
            <person name="Ruckert C."/>
        </authorList>
    </citation>
    <scope>NUCLEOTIDE SEQUENCE</scope>
    <source>
        <strain evidence="1">CGMCC 1.16067</strain>
    </source>
</reference>
<dbReference type="PIRSF" id="PIRSF035170">
    <property type="entry name" value="HD_phosphohydro"/>
    <property type="match status" value="1"/>
</dbReference>
<dbReference type="PANTHER" id="PTHR21174">
    <property type="match status" value="1"/>
</dbReference>
<dbReference type="RefSeq" id="WP_229660891.1">
    <property type="nucleotide sequence ID" value="NZ_BMKQ01000001.1"/>
</dbReference>
<dbReference type="PANTHER" id="PTHR21174:SF0">
    <property type="entry name" value="HD PHOSPHOHYDROLASE FAMILY PROTEIN-RELATED"/>
    <property type="match status" value="1"/>
</dbReference>
<evidence type="ECO:0000313" key="2">
    <source>
        <dbReference type="Proteomes" id="UP000649179"/>
    </source>
</evidence>
<sequence>MDRGAIAGLPWPPGYDEALRDALLRAYDEPGRGYHDRTHLCEVLARLAELGVDDGAVVLAAWFHDAVYDGAGDDEERSAAWAESALSDEPDLAAEVGRLVRLTATHRPEPGDVAGAALCDADLAILAAGPERYATYTAGVRTEYAHVPDADFRAGRRAVLDGLLAKEHLFETEDGRARWERAARANLRRELDRLR</sequence>
<dbReference type="SUPFAM" id="SSF109604">
    <property type="entry name" value="HD-domain/PDEase-like"/>
    <property type="match status" value="1"/>
</dbReference>
<organism evidence="1 2">
    <name type="scientific">Marmoricola endophyticus</name>
    <dbReference type="NCBI Taxonomy" id="2040280"/>
    <lineage>
        <taxon>Bacteria</taxon>
        <taxon>Bacillati</taxon>
        <taxon>Actinomycetota</taxon>
        <taxon>Actinomycetes</taxon>
        <taxon>Propionibacteriales</taxon>
        <taxon>Nocardioidaceae</taxon>
        <taxon>Marmoricola</taxon>
    </lineage>
</organism>
<accession>A0A917BQJ7</accession>
<keyword evidence="2" id="KW-1185">Reference proteome</keyword>